<feature type="transmembrane region" description="Helical" evidence="8">
    <location>
        <begin position="476"/>
        <end position="493"/>
    </location>
</feature>
<name>A0A1E7FTY0_9STRA</name>
<gene>
    <name evidence="9" type="ORF">FRACYDRAFT_235191</name>
</gene>
<dbReference type="InterPro" id="IPR011701">
    <property type="entry name" value="MFS"/>
</dbReference>
<evidence type="ECO:0000256" key="2">
    <source>
        <dbReference type="ARBA" id="ARBA00022448"/>
    </source>
</evidence>
<evidence type="ECO:0000313" key="9">
    <source>
        <dbReference type="EMBL" id="OEU21567.1"/>
    </source>
</evidence>
<comment type="subcellular location">
    <subcellularLocation>
        <location evidence="1">Membrane</location>
        <topology evidence="1">Multi-pass membrane protein</topology>
    </subcellularLocation>
</comment>
<dbReference type="GO" id="GO:0016020">
    <property type="term" value="C:membrane"/>
    <property type="evidence" value="ECO:0007669"/>
    <property type="project" value="UniProtKB-SubCell"/>
</dbReference>
<evidence type="ECO:0000256" key="7">
    <source>
        <dbReference type="SAM" id="MobiDB-lite"/>
    </source>
</evidence>
<feature type="transmembrane region" description="Helical" evidence="8">
    <location>
        <begin position="434"/>
        <end position="455"/>
    </location>
</feature>
<evidence type="ECO:0000256" key="8">
    <source>
        <dbReference type="SAM" id="Phobius"/>
    </source>
</evidence>
<feature type="compositionally biased region" description="Low complexity" evidence="7">
    <location>
        <begin position="353"/>
        <end position="363"/>
    </location>
</feature>
<dbReference type="PANTHER" id="PTHR23505:SF52">
    <property type="entry name" value="MAJOR FACILITATOR SUPERFAMILY PROTEIN"/>
    <property type="match status" value="1"/>
</dbReference>
<feature type="region of interest" description="Disordered" evidence="7">
    <location>
        <begin position="351"/>
        <end position="375"/>
    </location>
</feature>
<feature type="transmembrane region" description="Helical" evidence="8">
    <location>
        <begin position="499"/>
        <end position="516"/>
    </location>
</feature>
<evidence type="ECO:0000256" key="5">
    <source>
        <dbReference type="ARBA" id="ARBA00023136"/>
    </source>
</evidence>
<keyword evidence="2" id="KW-0813">Transport</keyword>
<accession>A0A1E7FTY0</accession>
<protein>
    <submittedName>
        <fullName evidence="9">MFS general substrate transporter</fullName>
    </submittedName>
</protein>
<evidence type="ECO:0000256" key="3">
    <source>
        <dbReference type="ARBA" id="ARBA00022692"/>
    </source>
</evidence>
<feature type="transmembrane region" description="Helical" evidence="8">
    <location>
        <begin position="261"/>
        <end position="281"/>
    </location>
</feature>
<keyword evidence="3 8" id="KW-0812">Transmembrane</keyword>
<feature type="transmembrane region" description="Helical" evidence="8">
    <location>
        <begin position="190"/>
        <end position="212"/>
    </location>
</feature>
<dbReference type="AlphaFoldDB" id="A0A1E7FTY0"/>
<dbReference type="FunCoup" id="A0A1E7FTY0">
    <property type="interactions" value="6"/>
</dbReference>
<keyword evidence="5 8" id="KW-0472">Membrane</keyword>
<evidence type="ECO:0000256" key="6">
    <source>
        <dbReference type="ARBA" id="ARBA00024338"/>
    </source>
</evidence>
<evidence type="ECO:0000256" key="4">
    <source>
        <dbReference type="ARBA" id="ARBA00022989"/>
    </source>
</evidence>
<evidence type="ECO:0000256" key="1">
    <source>
        <dbReference type="ARBA" id="ARBA00004141"/>
    </source>
</evidence>
<dbReference type="KEGG" id="fcy:FRACYDRAFT_235191"/>
<dbReference type="EMBL" id="KV784354">
    <property type="protein sequence ID" value="OEU21567.1"/>
    <property type="molecule type" value="Genomic_DNA"/>
</dbReference>
<dbReference type="OrthoDB" id="440755at2759"/>
<keyword evidence="10" id="KW-1185">Reference proteome</keyword>
<dbReference type="Pfam" id="PF07690">
    <property type="entry name" value="MFS_1"/>
    <property type="match status" value="1"/>
</dbReference>
<feature type="region of interest" description="Disordered" evidence="7">
    <location>
        <begin position="1"/>
        <end position="21"/>
    </location>
</feature>
<dbReference type="InParanoid" id="A0A1E7FTY0"/>
<dbReference type="Gene3D" id="1.20.1250.20">
    <property type="entry name" value="MFS general substrate transporter like domains"/>
    <property type="match status" value="1"/>
</dbReference>
<organism evidence="9 10">
    <name type="scientific">Fragilariopsis cylindrus CCMP1102</name>
    <dbReference type="NCBI Taxonomy" id="635003"/>
    <lineage>
        <taxon>Eukaryota</taxon>
        <taxon>Sar</taxon>
        <taxon>Stramenopiles</taxon>
        <taxon>Ochrophyta</taxon>
        <taxon>Bacillariophyta</taxon>
        <taxon>Bacillariophyceae</taxon>
        <taxon>Bacillariophycidae</taxon>
        <taxon>Bacillariales</taxon>
        <taxon>Bacillariaceae</taxon>
        <taxon>Fragilariopsis</taxon>
    </lineage>
</organism>
<comment type="similarity">
    <text evidence="6">Belongs to the major facilitator superfamily. Spinster (TC 2.A.1.49) family.</text>
</comment>
<feature type="compositionally biased region" description="Basic residues" evidence="7">
    <location>
        <begin position="9"/>
        <end position="20"/>
    </location>
</feature>
<evidence type="ECO:0000313" key="10">
    <source>
        <dbReference type="Proteomes" id="UP000095751"/>
    </source>
</evidence>
<dbReference type="GO" id="GO:0022857">
    <property type="term" value="F:transmembrane transporter activity"/>
    <property type="evidence" value="ECO:0007669"/>
    <property type="project" value="InterPro"/>
</dbReference>
<dbReference type="SUPFAM" id="SSF103473">
    <property type="entry name" value="MFS general substrate transporter"/>
    <property type="match status" value="1"/>
</dbReference>
<dbReference type="Proteomes" id="UP000095751">
    <property type="component" value="Unassembled WGS sequence"/>
</dbReference>
<proteinExistence type="inferred from homology"/>
<dbReference type="InterPro" id="IPR036259">
    <property type="entry name" value="MFS_trans_sf"/>
</dbReference>
<sequence length="601" mass="66382">MSGVESTTPRRHKNRRRHRNTNNNLLLNNIRRLLLRIKTSSFCQNQYKVCKSFPILVLITIASLDNADKQLLSSSFPILEKIIGWNVSTLGNFSIATNLSYALSLPMWGYLIHKCSIINNVTTTSGRTTNKSTNKSNNTNKMMIRHSLQQLLGLACTIWGIATIGIAIVTNVQAEAKAQSQTQDSSSSSAWYYNILQIITRCINGIALGSILPLSQSLLVEYTPNKNLRGQTFGLMSVGEKLAGTIASTSIIYVGYKYWFYVYYAIGMLSILIGIIARYYMSNNSTTTSTSTSNSEVKKSDDIIIQDDDDKNNDNERESLVNNSNSNSNSNSNNEIVTTTSTSITIMEDHDNTTTTTTNNNNNSIDYDSTKEGEEEEEDEVVVTLSLKQIIQRIIRLPAFVCLVAQGVFGGTPWDMMSFLLLLMDWRGYTNDQIALIQITSGISSMIGGWCGGIMGDYAAEHGLLGSQKGTSQGRIVLALLSVLLGIPLYGLFLYETNFIYALLYINLFQLVATWAPPAAIRPICADLTNGPSERAQIVALWIVLEKLSGSLFGAPLVGYLTDRMLTNKNNNGQKSTNEKSEALAFNIFLFNSKDTDPEVA</sequence>
<dbReference type="InterPro" id="IPR044770">
    <property type="entry name" value="MFS_spinster-like"/>
</dbReference>
<feature type="region of interest" description="Disordered" evidence="7">
    <location>
        <begin position="287"/>
        <end position="335"/>
    </location>
</feature>
<reference evidence="9 10" key="1">
    <citation type="submission" date="2016-09" db="EMBL/GenBank/DDBJ databases">
        <title>Extensive genetic diversity and differential bi-allelic expression allows diatom success in the polar Southern Ocean.</title>
        <authorList>
            <consortium name="DOE Joint Genome Institute"/>
            <person name="Mock T."/>
            <person name="Otillar R.P."/>
            <person name="Strauss J."/>
            <person name="Dupont C."/>
            <person name="Frickenhaus S."/>
            <person name="Maumus F."/>
            <person name="Mcmullan M."/>
            <person name="Sanges R."/>
            <person name="Schmutz J."/>
            <person name="Toseland A."/>
            <person name="Valas R."/>
            <person name="Veluchamy A."/>
            <person name="Ward B.J."/>
            <person name="Allen A."/>
            <person name="Barry K."/>
            <person name="Falciatore A."/>
            <person name="Ferrante M."/>
            <person name="Fortunato A.E."/>
            <person name="Gloeckner G."/>
            <person name="Gruber A."/>
            <person name="Hipkin R."/>
            <person name="Janech M."/>
            <person name="Kroth P."/>
            <person name="Leese F."/>
            <person name="Lindquist E."/>
            <person name="Lyon B.R."/>
            <person name="Martin J."/>
            <person name="Mayer C."/>
            <person name="Parker M."/>
            <person name="Quesneville H."/>
            <person name="Raymond J."/>
            <person name="Uhlig C."/>
            <person name="Valentin K.U."/>
            <person name="Worden A.Z."/>
            <person name="Armbrust E.V."/>
            <person name="Bowler C."/>
            <person name="Green B."/>
            <person name="Moulton V."/>
            <person name="Van Oosterhout C."/>
            <person name="Grigoriev I."/>
        </authorList>
    </citation>
    <scope>NUCLEOTIDE SEQUENCE [LARGE SCALE GENOMIC DNA]</scope>
    <source>
        <strain evidence="9 10">CCMP1102</strain>
    </source>
</reference>
<feature type="transmembrane region" description="Helical" evidence="8">
    <location>
        <begin position="151"/>
        <end position="170"/>
    </location>
</feature>
<feature type="compositionally biased region" description="Low complexity" evidence="7">
    <location>
        <begin position="320"/>
        <end position="335"/>
    </location>
</feature>
<feature type="transmembrane region" description="Helical" evidence="8">
    <location>
        <begin position="233"/>
        <end position="255"/>
    </location>
</feature>
<keyword evidence="4 8" id="KW-1133">Transmembrane helix</keyword>
<dbReference type="PANTHER" id="PTHR23505">
    <property type="entry name" value="SPINSTER"/>
    <property type="match status" value="1"/>
</dbReference>